<feature type="active site" description="Proton acceptor" evidence="15">
    <location>
        <position position="70"/>
    </location>
</feature>
<dbReference type="CDD" id="cd00693">
    <property type="entry name" value="secretory_peroxidase"/>
    <property type="match status" value="1"/>
</dbReference>
<keyword evidence="7 20" id="KW-0349">Heme</keyword>
<reference evidence="22" key="1">
    <citation type="submission" date="2014-09" db="EMBL/GenBank/DDBJ databases">
        <authorList>
            <person name="Magalhaes I.L.F."/>
            <person name="Oliveira U."/>
            <person name="Santos F.R."/>
            <person name="Vidigal T.H.D.A."/>
            <person name="Brescovit A.D."/>
            <person name="Santos A.J."/>
        </authorList>
    </citation>
    <scope>NUCLEOTIDE SEQUENCE</scope>
    <source>
        <tissue evidence="22">Shoot tissue taken approximately 20 cm above the soil surface</tissue>
    </source>
</reference>
<feature type="disulfide bond" evidence="19">
    <location>
        <begin position="72"/>
        <end position="77"/>
    </location>
</feature>
<keyword evidence="20" id="KW-0732">Signal</keyword>
<protein>
    <recommendedName>
        <fullName evidence="5 20">Peroxidase</fullName>
        <ecNumber evidence="5 20">1.11.1.7</ecNumber>
    </recommendedName>
</protein>
<keyword evidence="12 19" id="KW-1015">Disulfide bond</keyword>
<feature type="disulfide bond" evidence="19">
    <location>
        <begin position="204"/>
        <end position="236"/>
    </location>
</feature>
<organism evidence="22">
    <name type="scientific">Arundo donax</name>
    <name type="common">Giant reed</name>
    <name type="synonym">Donax arundinaceus</name>
    <dbReference type="NCBI Taxonomy" id="35708"/>
    <lineage>
        <taxon>Eukaryota</taxon>
        <taxon>Viridiplantae</taxon>
        <taxon>Streptophyta</taxon>
        <taxon>Embryophyta</taxon>
        <taxon>Tracheophyta</taxon>
        <taxon>Spermatophyta</taxon>
        <taxon>Magnoliopsida</taxon>
        <taxon>Liliopsida</taxon>
        <taxon>Poales</taxon>
        <taxon>Poaceae</taxon>
        <taxon>PACMAD clade</taxon>
        <taxon>Arundinoideae</taxon>
        <taxon>Arundineae</taxon>
        <taxon>Arundo</taxon>
    </lineage>
</organism>
<dbReference type="GO" id="GO:0140825">
    <property type="term" value="F:lactoperoxidase activity"/>
    <property type="evidence" value="ECO:0007669"/>
    <property type="project" value="UniProtKB-EC"/>
</dbReference>
<evidence type="ECO:0000259" key="21">
    <source>
        <dbReference type="PROSITE" id="PS50873"/>
    </source>
</evidence>
<comment type="cofactor">
    <cofactor evidence="17 20">
        <name>heme b</name>
        <dbReference type="ChEBI" id="CHEBI:60344"/>
    </cofactor>
    <text evidence="17 20">Binds 1 heme b (iron(II)-protoporphyrin IX) group per subunit.</text>
</comment>
<evidence type="ECO:0000256" key="6">
    <source>
        <dbReference type="ARBA" id="ARBA00022559"/>
    </source>
</evidence>
<evidence type="ECO:0000256" key="3">
    <source>
        <dbReference type="ARBA" id="ARBA00004613"/>
    </source>
</evidence>
<feature type="disulfide bond" evidence="19">
    <location>
        <begin position="125"/>
        <end position="325"/>
    </location>
</feature>
<evidence type="ECO:0000256" key="15">
    <source>
        <dbReference type="PIRSR" id="PIRSR600823-1"/>
    </source>
</evidence>
<feature type="binding site" evidence="16">
    <location>
        <position position="167"/>
    </location>
    <ligand>
        <name>substrate</name>
    </ligand>
</feature>
<dbReference type="InterPro" id="IPR019793">
    <property type="entry name" value="Peroxidases_heam-ligand_BS"/>
</dbReference>
<evidence type="ECO:0000256" key="17">
    <source>
        <dbReference type="PIRSR" id="PIRSR600823-3"/>
    </source>
</evidence>
<dbReference type="Gene3D" id="1.10.520.10">
    <property type="match status" value="1"/>
</dbReference>
<evidence type="ECO:0000256" key="19">
    <source>
        <dbReference type="PIRSR" id="PIRSR600823-5"/>
    </source>
</evidence>
<evidence type="ECO:0000256" key="7">
    <source>
        <dbReference type="ARBA" id="ARBA00022617"/>
    </source>
</evidence>
<evidence type="ECO:0000256" key="11">
    <source>
        <dbReference type="ARBA" id="ARBA00023004"/>
    </source>
</evidence>
<feature type="binding site" evidence="17">
    <location>
        <position position="198"/>
    </location>
    <ligand>
        <name>Ca(2+)</name>
        <dbReference type="ChEBI" id="CHEBI:29108"/>
        <label>2</label>
    </ligand>
</feature>
<proteinExistence type="inferred from homology"/>
<dbReference type="GO" id="GO:0005576">
    <property type="term" value="C:extracellular region"/>
    <property type="evidence" value="ECO:0007669"/>
    <property type="project" value="UniProtKB-SubCell"/>
</dbReference>
<reference evidence="22" key="2">
    <citation type="journal article" date="2015" name="Data Brief">
        <title>Shoot transcriptome of the giant reed, Arundo donax.</title>
        <authorList>
            <person name="Barrero R.A."/>
            <person name="Guerrero F.D."/>
            <person name="Moolhuijzen P."/>
            <person name="Goolsby J.A."/>
            <person name="Tidwell J."/>
            <person name="Bellgard S.E."/>
            <person name="Bellgard M.I."/>
        </authorList>
    </citation>
    <scope>NUCLEOTIDE SEQUENCE</scope>
    <source>
        <tissue evidence="22">Shoot tissue taken approximately 20 cm above the soil surface</tissue>
    </source>
</reference>
<evidence type="ECO:0000256" key="20">
    <source>
        <dbReference type="RuleBase" id="RU362060"/>
    </source>
</evidence>
<dbReference type="PANTHER" id="PTHR31517:SF35">
    <property type="entry name" value="PEROXIDASE"/>
    <property type="match status" value="1"/>
</dbReference>
<keyword evidence="8 17" id="KW-0479">Metal-binding</keyword>
<dbReference type="AlphaFoldDB" id="A0A0A9DNI9"/>
<keyword evidence="9 17" id="KW-0106">Calcium</keyword>
<dbReference type="GO" id="GO:0006979">
    <property type="term" value="P:response to oxidative stress"/>
    <property type="evidence" value="ECO:0007669"/>
    <property type="project" value="UniProtKB-UniRule"/>
</dbReference>
<evidence type="ECO:0000256" key="10">
    <source>
        <dbReference type="ARBA" id="ARBA00023002"/>
    </source>
</evidence>
<evidence type="ECO:0000256" key="5">
    <source>
        <dbReference type="ARBA" id="ARBA00012313"/>
    </source>
</evidence>
<dbReference type="PRINTS" id="PR00461">
    <property type="entry name" value="PLPEROXIDASE"/>
</dbReference>
<feature type="binding site" evidence="17">
    <location>
        <position position="249"/>
    </location>
    <ligand>
        <name>Ca(2+)</name>
        <dbReference type="ChEBI" id="CHEBI:29108"/>
        <label>2</label>
    </ligand>
</feature>
<dbReference type="InterPro" id="IPR010255">
    <property type="entry name" value="Haem_peroxidase_sf"/>
</dbReference>
<feature type="binding site" evidence="17">
    <location>
        <position position="80"/>
    </location>
    <ligand>
        <name>Ca(2+)</name>
        <dbReference type="ChEBI" id="CHEBI:29108"/>
        <label>1</label>
    </ligand>
</feature>
<comment type="similarity">
    <text evidence="4">Belongs to the peroxidase family. Ascorbate peroxidase subfamily.</text>
</comment>
<feature type="domain" description="Plant heme peroxidase family profile" evidence="21">
    <location>
        <begin position="29"/>
        <end position="329"/>
    </location>
</feature>
<dbReference type="PRINTS" id="PR00458">
    <property type="entry name" value="PEROXIDASE"/>
</dbReference>
<dbReference type="Gene3D" id="1.10.420.10">
    <property type="entry name" value="Peroxidase, domain 2"/>
    <property type="match status" value="1"/>
</dbReference>
<keyword evidence="10 20" id="KW-0560">Oxidoreductase</keyword>
<evidence type="ECO:0000256" key="14">
    <source>
        <dbReference type="ARBA" id="ARBA00023324"/>
    </source>
</evidence>
<evidence type="ECO:0000313" key="22">
    <source>
        <dbReference type="EMBL" id="JAD90094.1"/>
    </source>
</evidence>
<evidence type="ECO:0000256" key="1">
    <source>
        <dbReference type="ARBA" id="ARBA00000189"/>
    </source>
</evidence>
<accession>A0A0A9DNI9</accession>
<dbReference type="GO" id="GO:0020037">
    <property type="term" value="F:heme binding"/>
    <property type="evidence" value="ECO:0007669"/>
    <property type="project" value="UniProtKB-UniRule"/>
</dbReference>
<evidence type="ECO:0000256" key="18">
    <source>
        <dbReference type="PIRSR" id="PIRSR600823-4"/>
    </source>
</evidence>
<feature type="binding site" evidence="17">
    <location>
        <position position="76"/>
    </location>
    <ligand>
        <name>Ca(2+)</name>
        <dbReference type="ChEBI" id="CHEBI:29108"/>
        <label>1</label>
    </ligand>
</feature>
<dbReference type="EC" id="1.11.1.7" evidence="5 20"/>
<keyword evidence="13" id="KW-0873">Pyrrolidone carboxylic acid</keyword>
<dbReference type="EMBL" id="GBRH01207801">
    <property type="protein sequence ID" value="JAD90094.1"/>
    <property type="molecule type" value="Transcribed_RNA"/>
</dbReference>
<dbReference type="Pfam" id="PF00141">
    <property type="entry name" value="peroxidase"/>
    <property type="match status" value="1"/>
</dbReference>
<comment type="function">
    <text evidence="2">Removal of H(2)O(2), oxidation of toxic reductants, biosynthesis and degradation of lignin, suberization, auxin catabolism, response to environmental stresses such as wounding, pathogen attack and oxidative stress. These functions might be dependent on each isozyme/isoform in each plant tissue.</text>
</comment>
<feature type="binding site" evidence="17">
    <location>
        <position position="71"/>
    </location>
    <ligand>
        <name>Ca(2+)</name>
        <dbReference type="ChEBI" id="CHEBI:29108"/>
        <label>1</label>
    </ligand>
</feature>
<dbReference type="PROSITE" id="PS00435">
    <property type="entry name" value="PEROXIDASE_1"/>
    <property type="match status" value="1"/>
</dbReference>
<evidence type="ECO:0000256" key="2">
    <source>
        <dbReference type="ARBA" id="ARBA00002322"/>
    </source>
</evidence>
<dbReference type="FunFam" id="1.10.520.10:FF:000008">
    <property type="entry name" value="Peroxidase"/>
    <property type="match status" value="1"/>
</dbReference>
<dbReference type="GO" id="GO:0042744">
    <property type="term" value="P:hydrogen peroxide catabolic process"/>
    <property type="evidence" value="ECO:0007669"/>
    <property type="project" value="UniProtKB-KW"/>
</dbReference>
<evidence type="ECO:0000256" key="16">
    <source>
        <dbReference type="PIRSR" id="PIRSR600823-2"/>
    </source>
</evidence>
<comment type="cofactor">
    <cofactor evidence="17 20">
        <name>Ca(2+)</name>
        <dbReference type="ChEBI" id="CHEBI:29108"/>
    </cofactor>
    <text evidence="17 20">Binds 2 calcium ions per subunit.</text>
</comment>
<dbReference type="InterPro" id="IPR000823">
    <property type="entry name" value="Peroxidase_pln"/>
</dbReference>
<evidence type="ECO:0000256" key="9">
    <source>
        <dbReference type="ARBA" id="ARBA00022837"/>
    </source>
</evidence>
<dbReference type="PANTHER" id="PTHR31517">
    <property type="match status" value="1"/>
</dbReference>
<dbReference type="PROSITE" id="PS50873">
    <property type="entry name" value="PEROXIDASE_4"/>
    <property type="match status" value="1"/>
</dbReference>
<evidence type="ECO:0000256" key="13">
    <source>
        <dbReference type="ARBA" id="ARBA00023283"/>
    </source>
</evidence>
<dbReference type="FunFam" id="1.10.420.10:FF:000001">
    <property type="entry name" value="Peroxidase"/>
    <property type="match status" value="1"/>
</dbReference>
<keyword evidence="11 17" id="KW-0408">Iron</keyword>
<keyword evidence="14 20" id="KW-0376">Hydrogen peroxide</keyword>
<dbReference type="InterPro" id="IPR033905">
    <property type="entry name" value="Secretory_peroxidase"/>
</dbReference>
<keyword evidence="20" id="KW-0964">Secreted</keyword>
<comment type="similarity">
    <text evidence="20">Belongs to the peroxidase family. Classical plant (class III) peroxidase subfamily.</text>
</comment>
<dbReference type="InterPro" id="IPR002016">
    <property type="entry name" value="Haem_peroxidase"/>
</dbReference>
<sequence length="330" mass="35761">MERRRRCLSLMVAAAFLAAAMLPSPGVAALSPDYYKSSCPDLESIVRYEVTRKKNETVVTIPATLRLVFHDCLVGGCDASVLIASPNDDAEKDASDNMSLAGDGFDTVNRVKAAVEKKCPGVVSCADIIALAARDVVYLADGPYWQVELGRLDGLVSKASDIKGKLPDPDMHVKELSAVFKKNGLSMVDLVALSGAHTVGFAHCTRFTDRLYYYSSSTPTDPSYNPDYAEQLKQACPANVGPTIAVNMDPVSPVTFDNIYFANLVNGLGLFTSDQVLYTDEATRPIVKQFAENQTAFFDAFVSSMIKLGRLGMKTGKDGEIRKVCTAFNH</sequence>
<keyword evidence="6 20" id="KW-0575">Peroxidase</keyword>
<feature type="chain" id="PRO_5005109820" description="Peroxidase" evidence="20">
    <location>
        <begin position="30"/>
        <end position="330"/>
    </location>
</feature>
<feature type="binding site" evidence="17">
    <location>
        <position position="257"/>
    </location>
    <ligand>
        <name>Ca(2+)</name>
        <dbReference type="ChEBI" id="CHEBI:29108"/>
        <label>2</label>
    </ligand>
</feature>
<feature type="binding site" evidence="17">
    <location>
        <position position="74"/>
    </location>
    <ligand>
        <name>Ca(2+)</name>
        <dbReference type="ChEBI" id="CHEBI:29108"/>
        <label>1</label>
    </ligand>
</feature>
<feature type="signal peptide" evidence="20">
    <location>
        <begin position="1"/>
        <end position="29"/>
    </location>
</feature>
<feature type="binding site" description="axial binding residue" evidence="17">
    <location>
        <position position="197"/>
    </location>
    <ligand>
        <name>heme b</name>
        <dbReference type="ChEBI" id="CHEBI:60344"/>
    </ligand>
    <ligandPart>
        <name>Fe</name>
        <dbReference type="ChEBI" id="CHEBI:18248"/>
    </ligandPart>
</feature>
<evidence type="ECO:0000256" key="4">
    <source>
        <dbReference type="ARBA" id="ARBA00006873"/>
    </source>
</evidence>
<dbReference type="GO" id="GO:0046872">
    <property type="term" value="F:metal ion binding"/>
    <property type="evidence" value="ECO:0007669"/>
    <property type="project" value="UniProtKB-UniRule"/>
</dbReference>
<feature type="site" description="Transition state stabilizer" evidence="18">
    <location>
        <position position="66"/>
    </location>
</feature>
<comment type="catalytic activity">
    <reaction evidence="1 20">
        <text>2 a phenolic donor + H2O2 = 2 a phenolic radical donor + 2 H2O</text>
        <dbReference type="Rhea" id="RHEA:56136"/>
        <dbReference type="ChEBI" id="CHEBI:15377"/>
        <dbReference type="ChEBI" id="CHEBI:16240"/>
        <dbReference type="ChEBI" id="CHEBI:139520"/>
        <dbReference type="ChEBI" id="CHEBI:139521"/>
        <dbReference type="EC" id="1.11.1.7"/>
    </reaction>
</comment>
<name>A0A0A9DNI9_ARUDO</name>
<dbReference type="SUPFAM" id="SSF48113">
    <property type="entry name" value="Heme-dependent peroxidases"/>
    <property type="match status" value="1"/>
</dbReference>
<feature type="binding site" evidence="17">
    <location>
        <position position="91"/>
    </location>
    <ligand>
        <name>Ca(2+)</name>
        <dbReference type="ChEBI" id="CHEBI:29108"/>
        <label>1</label>
    </ligand>
</feature>
<feature type="disulfide bond" evidence="19">
    <location>
        <begin position="39"/>
        <end position="119"/>
    </location>
</feature>
<feature type="binding site" evidence="17">
    <location>
        <position position="78"/>
    </location>
    <ligand>
        <name>Ca(2+)</name>
        <dbReference type="ChEBI" id="CHEBI:29108"/>
        <label>1</label>
    </ligand>
</feature>
<comment type="subcellular location">
    <subcellularLocation>
        <location evidence="3 20">Secreted</location>
    </subcellularLocation>
</comment>
<evidence type="ECO:0000256" key="12">
    <source>
        <dbReference type="ARBA" id="ARBA00023157"/>
    </source>
</evidence>
<evidence type="ECO:0000256" key="8">
    <source>
        <dbReference type="ARBA" id="ARBA00022723"/>
    </source>
</evidence>